<dbReference type="GO" id="GO:0008506">
    <property type="term" value="F:sucrose:proton symporter activity"/>
    <property type="evidence" value="ECO:0007669"/>
    <property type="project" value="TreeGrafter"/>
</dbReference>
<reference evidence="9" key="2">
    <citation type="submission" date="2015-01" db="EMBL/GenBank/DDBJ databases">
        <title>Evolutionary Origins and Diversification of the Mycorrhizal Mutualists.</title>
        <authorList>
            <consortium name="DOE Joint Genome Institute"/>
            <consortium name="Mycorrhizal Genomics Consortium"/>
            <person name="Kohler A."/>
            <person name="Kuo A."/>
            <person name="Nagy L.G."/>
            <person name="Floudas D."/>
            <person name="Copeland A."/>
            <person name="Barry K.W."/>
            <person name="Cichocki N."/>
            <person name="Veneault-Fourrey C."/>
            <person name="LaButti K."/>
            <person name="Lindquist E.A."/>
            <person name="Lipzen A."/>
            <person name="Lundell T."/>
            <person name="Morin E."/>
            <person name="Murat C."/>
            <person name="Riley R."/>
            <person name="Ohm R."/>
            <person name="Sun H."/>
            <person name="Tunlid A."/>
            <person name="Henrissat B."/>
            <person name="Grigoriev I.V."/>
            <person name="Hibbett D.S."/>
            <person name="Martin F."/>
        </authorList>
    </citation>
    <scope>NUCLEOTIDE SEQUENCE [LARGE SCALE GENOMIC DNA]</scope>
    <source>
        <strain evidence="9">LaAM-08-1</strain>
    </source>
</reference>
<feature type="transmembrane region" description="Helical" evidence="7">
    <location>
        <begin position="278"/>
        <end position="300"/>
    </location>
</feature>
<feature type="transmembrane region" description="Helical" evidence="7">
    <location>
        <begin position="71"/>
        <end position="92"/>
    </location>
</feature>
<gene>
    <name evidence="8" type="ORF">K443DRAFT_86591</name>
</gene>
<organism evidence="8 9">
    <name type="scientific">Laccaria amethystina LaAM-08-1</name>
    <dbReference type="NCBI Taxonomy" id="1095629"/>
    <lineage>
        <taxon>Eukaryota</taxon>
        <taxon>Fungi</taxon>
        <taxon>Dikarya</taxon>
        <taxon>Basidiomycota</taxon>
        <taxon>Agaricomycotina</taxon>
        <taxon>Agaricomycetes</taxon>
        <taxon>Agaricomycetidae</taxon>
        <taxon>Agaricales</taxon>
        <taxon>Agaricineae</taxon>
        <taxon>Hydnangiaceae</taxon>
        <taxon>Laccaria</taxon>
    </lineage>
</organism>
<feature type="transmembrane region" description="Helical" evidence="7">
    <location>
        <begin position="104"/>
        <end position="123"/>
    </location>
</feature>
<dbReference type="PANTHER" id="PTHR19432:SF91">
    <property type="entry name" value="GENERAL ALPHA-GLUCOSIDE PERMEASE"/>
    <property type="match status" value="1"/>
</dbReference>
<proteinExistence type="predicted"/>
<evidence type="ECO:0000256" key="5">
    <source>
        <dbReference type="ARBA" id="ARBA00023136"/>
    </source>
</evidence>
<keyword evidence="5 7" id="KW-0472">Membrane</keyword>
<feature type="compositionally biased region" description="Acidic residues" evidence="6">
    <location>
        <begin position="478"/>
        <end position="488"/>
    </location>
</feature>
<evidence type="ECO:0000256" key="1">
    <source>
        <dbReference type="ARBA" id="ARBA00004141"/>
    </source>
</evidence>
<evidence type="ECO:0000256" key="2">
    <source>
        <dbReference type="ARBA" id="ARBA00022448"/>
    </source>
</evidence>
<feature type="transmembrane region" description="Helical" evidence="7">
    <location>
        <begin position="143"/>
        <end position="162"/>
    </location>
</feature>
<keyword evidence="9" id="KW-1185">Reference proteome</keyword>
<dbReference type="Proteomes" id="UP000054477">
    <property type="component" value="Unassembled WGS sequence"/>
</dbReference>
<dbReference type="Pfam" id="PF13347">
    <property type="entry name" value="MFS_2"/>
    <property type="match status" value="1"/>
</dbReference>
<feature type="transmembrane region" description="Helical" evidence="7">
    <location>
        <begin position="331"/>
        <end position="350"/>
    </location>
</feature>
<keyword evidence="2" id="KW-0813">Transport</keyword>
<keyword evidence="3 7" id="KW-0812">Transmembrane</keyword>
<dbReference type="HOGENOM" id="CLU_018303_0_0_1"/>
<keyword evidence="4 7" id="KW-1133">Transmembrane helix</keyword>
<feature type="transmembrane region" description="Helical" evidence="7">
    <location>
        <begin position="32"/>
        <end position="51"/>
    </location>
</feature>
<evidence type="ECO:0000256" key="6">
    <source>
        <dbReference type="SAM" id="MobiDB-lite"/>
    </source>
</evidence>
<comment type="subcellular location">
    <subcellularLocation>
        <location evidence="1">Membrane</location>
        <topology evidence="1">Multi-pass membrane protein</topology>
    </subcellularLocation>
</comment>
<evidence type="ECO:0000256" key="4">
    <source>
        <dbReference type="ARBA" id="ARBA00022989"/>
    </source>
</evidence>
<dbReference type="Gene3D" id="1.20.1250.20">
    <property type="entry name" value="MFS general substrate transporter like domains"/>
    <property type="match status" value="1"/>
</dbReference>
<feature type="transmembrane region" description="Helical" evidence="7">
    <location>
        <begin position="580"/>
        <end position="600"/>
    </location>
</feature>
<evidence type="ECO:0000313" key="9">
    <source>
        <dbReference type="Proteomes" id="UP000054477"/>
    </source>
</evidence>
<dbReference type="EMBL" id="KN838546">
    <property type="protein sequence ID" value="KIK07557.1"/>
    <property type="molecule type" value="Genomic_DNA"/>
</dbReference>
<feature type="transmembrane region" description="Helical" evidence="7">
    <location>
        <begin position="671"/>
        <end position="691"/>
    </location>
</feature>
<dbReference type="InterPro" id="IPR036259">
    <property type="entry name" value="MFS_trans_sf"/>
</dbReference>
<dbReference type="OrthoDB" id="28755at2759"/>
<feature type="transmembrane region" description="Helical" evidence="7">
    <location>
        <begin position="215"/>
        <end position="237"/>
    </location>
</feature>
<feature type="transmembrane region" description="Helical" evidence="7">
    <location>
        <begin position="382"/>
        <end position="404"/>
    </location>
</feature>
<dbReference type="PANTHER" id="PTHR19432">
    <property type="entry name" value="SUGAR TRANSPORTER"/>
    <property type="match status" value="1"/>
</dbReference>
<name>A0A0C9YBC5_9AGAR</name>
<sequence>MTGFSAVPLAHEDGDNAHQQFKGVSRILGPPWAHLPTLTIGLLGVQIFWSVEMSYASPYLLSLGLTKSKVATVFIAGPLSGLIMQPLIGVLADNSTSRFGRRRPYMLLGSLVCAFAMLLLGFTRPVASVFTGWDNDSNDVLTMWLAVLSIYLIDFSINAVQAMDRALLVDTLPSSAQASGNAWAARMLGVGSVVGFFVGNINLPSILPFLGKSQLQVLSVVVSLLLLGGHLVTAGLVKERVLLKNNIDGQRRRGKSFLQELKDIWTNILTLPRVIRQICIIQFFAWIAWFPVLFYSTIYIGDLYKRSTPAGSTPDAQAALDAEAIRLGSRALFYSSLVSLFANFAFPPFVTEARRCITSPTGRGADESWWERMCRVPRSLQVHLASLWAVSHLVFAGCMLGTFFTHSVTGATILITITGFSWAITQWAPFSLLAEAILTEPASSHVDDPISIRLADARTPIREVDSEREVFLPGNASDSEDEEDEEEEEARKKEERRRVLGNPIAQRSGVDISGREDRVSDEEEEGEEEDYEIVGGPRQSSSIQSVRLTLQDEDDQVDGRHDHEGGLSSKAGIILGIHNVFIVIPQFLVTGLSAIVFAIFDPQKSVLPGHHLHPTQNIGGGLNGTTTSAASGADSFEALRNASAAVGGVLARASSEEDAGERGGQSNSVVYIFRFGGLAAAFAFVLCWRLARELRHR</sequence>
<dbReference type="GO" id="GO:0005886">
    <property type="term" value="C:plasma membrane"/>
    <property type="evidence" value="ECO:0007669"/>
    <property type="project" value="TreeGrafter"/>
</dbReference>
<accession>A0A0C9YBC5</accession>
<dbReference type="SUPFAM" id="SSF103473">
    <property type="entry name" value="MFS general substrate transporter"/>
    <property type="match status" value="1"/>
</dbReference>
<evidence type="ECO:0000256" key="7">
    <source>
        <dbReference type="SAM" id="Phobius"/>
    </source>
</evidence>
<feature type="compositionally biased region" description="Acidic residues" evidence="6">
    <location>
        <begin position="519"/>
        <end position="532"/>
    </location>
</feature>
<evidence type="ECO:0000256" key="3">
    <source>
        <dbReference type="ARBA" id="ARBA00022692"/>
    </source>
</evidence>
<feature type="compositionally biased region" description="Basic and acidic residues" evidence="6">
    <location>
        <begin position="489"/>
        <end position="498"/>
    </location>
</feature>
<feature type="transmembrane region" description="Helical" evidence="7">
    <location>
        <begin position="183"/>
        <end position="203"/>
    </location>
</feature>
<evidence type="ECO:0008006" key="10">
    <source>
        <dbReference type="Google" id="ProtNLM"/>
    </source>
</evidence>
<reference evidence="8 9" key="1">
    <citation type="submission" date="2014-04" db="EMBL/GenBank/DDBJ databases">
        <authorList>
            <consortium name="DOE Joint Genome Institute"/>
            <person name="Kuo A."/>
            <person name="Kohler A."/>
            <person name="Nagy L.G."/>
            <person name="Floudas D."/>
            <person name="Copeland A."/>
            <person name="Barry K.W."/>
            <person name="Cichocki N."/>
            <person name="Veneault-Fourrey C."/>
            <person name="LaButti K."/>
            <person name="Lindquist E.A."/>
            <person name="Lipzen A."/>
            <person name="Lundell T."/>
            <person name="Morin E."/>
            <person name="Murat C."/>
            <person name="Sun H."/>
            <person name="Tunlid A."/>
            <person name="Henrissat B."/>
            <person name="Grigoriev I.V."/>
            <person name="Hibbett D.S."/>
            <person name="Martin F."/>
            <person name="Nordberg H.P."/>
            <person name="Cantor M.N."/>
            <person name="Hua S.X."/>
        </authorList>
    </citation>
    <scope>NUCLEOTIDE SEQUENCE [LARGE SCALE GENOMIC DNA]</scope>
    <source>
        <strain evidence="8 9">LaAM-08-1</strain>
    </source>
</reference>
<feature type="transmembrane region" description="Helical" evidence="7">
    <location>
        <begin position="410"/>
        <end position="434"/>
    </location>
</feature>
<feature type="region of interest" description="Disordered" evidence="6">
    <location>
        <begin position="465"/>
        <end position="543"/>
    </location>
</feature>
<protein>
    <recommendedName>
        <fullName evidence="10">MFS general substrate transporter</fullName>
    </recommendedName>
</protein>
<dbReference type="AlphaFoldDB" id="A0A0C9YBC5"/>
<evidence type="ECO:0000313" key="8">
    <source>
        <dbReference type="EMBL" id="KIK07557.1"/>
    </source>
</evidence>